<evidence type="ECO:0000256" key="1">
    <source>
        <dbReference type="SAM" id="MobiDB-lite"/>
    </source>
</evidence>
<feature type="region of interest" description="Disordered" evidence="1">
    <location>
        <begin position="1"/>
        <end position="23"/>
    </location>
</feature>
<dbReference type="EMBL" id="UINC01230171">
    <property type="protein sequence ID" value="SVE62187.1"/>
    <property type="molecule type" value="Genomic_DNA"/>
</dbReference>
<proteinExistence type="predicted"/>
<protein>
    <submittedName>
        <fullName evidence="2">Uncharacterized protein</fullName>
    </submittedName>
</protein>
<accession>A0A383EZ73</accession>
<sequence>MKKRKLSKKSSPKPTPRGLPTLDRLDELMKGVDLWEMDKPPEVVAQGRKERRPWLASID</sequence>
<gene>
    <name evidence="2" type="ORF">METZ01_LOCUS515041</name>
</gene>
<dbReference type="AlphaFoldDB" id="A0A383EZ73"/>
<reference evidence="2" key="1">
    <citation type="submission" date="2018-05" db="EMBL/GenBank/DDBJ databases">
        <authorList>
            <person name="Lanie J.A."/>
            <person name="Ng W.-L."/>
            <person name="Kazmierczak K.M."/>
            <person name="Andrzejewski T.M."/>
            <person name="Davidsen T.M."/>
            <person name="Wayne K.J."/>
            <person name="Tettelin H."/>
            <person name="Glass J.I."/>
            <person name="Rusch D."/>
            <person name="Podicherti R."/>
            <person name="Tsui H.-C.T."/>
            <person name="Winkler M.E."/>
        </authorList>
    </citation>
    <scope>NUCLEOTIDE SEQUENCE</scope>
</reference>
<organism evidence="2">
    <name type="scientific">marine metagenome</name>
    <dbReference type="NCBI Taxonomy" id="408172"/>
    <lineage>
        <taxon>unclassified sequences</taxon>
        <taxon>metagenomes</taxon>
        <taxon>ecological metagenomes</taxon>
    </lineage>
</organism>
<evidence type="ECO:0000313" key="2">
    <source>
        <dbReference type="EMBL" id="SVE62187.1"/>
    </source>
</evidence>
<feature type="compositionally biased region" description="Basic residues" evidence="1">
    <location>
        <begin position="1"/>
        <end position="11"/>
    </location>
</feature>
<name>A0A383EZ73_9ZZZZ</name>